<dbReference type="Gene3D" id="1.10.1070.11">
    <property type="entry name" value="Phosphatidylinositol 3-/4-kinase, catalytic domain"/>
    <property type="match status" value="1"/>
</dbReference>
<dbReference type="SMART" id="SM00674">
    <property type="entry name" value="CENPB"/>
    <property type="match status" value="1"/>
</dbReference>
<dbReference type="Gene3D" id="3.30.1010.10">
    <property type="entry name" value="Phosphatidylinositol 3-kinase Catalytic Subunit, Chain A, domain 4"/>
    <property type="match status" value="1"/>
</dbReference>
<dbReference type="Pfam" id="PF00454">
    <property type="entry name" value="PI3_PI4_kinase"/>
    <property type="match status" value="1"/>
</dbReference>
<organism evidence="11 12">
    <name type="scientific">Octopus sinensis</name>
    <name type="common">East Asian common octopus</name>
    <dbReference type="NCBI Taxonomy" id="2607531"/>
    <lineage>
        <taxon>Eukaryota</taxon>
        <taxon>Metazoa</taxon>
        <taxon>Spiralia</taxon>
        <taxon>Lophotrochozoa</taxon>
        <taxon>Mollusca</taxon>
        <taxon>Cephalopoda</taxon>
        <taxon>Coleoidea</taxon>
        <taxon>Octopodiformes</taxon>
        <taxon>Octopoda</taxon>
        <taxon>Incirrata</taxon>
        <taxon>Octopodidae</taxon>
        <taxon>Octopus</taxon>
    </lineage>
</organism>
<dbReference type="SUPFAM" id="SSF46689">
    <property type="entry name" value="Homeodomain-like"/>
    <property type="match status" value="1"/>
</dbReference>
<dbReference type="InterPro" id="IPR011009">
    <property type="entry name" value="Kinase-like_dom_sf"/>
</dbReference>
<evidence type="ECO:0000256" key="8">
    <source>
        <dbReference type="SAM" id="MobiDB-lite"/>
    </source>
</evidence>
<keyword evidence="2" id="KW-0808">Transferase</keyword>
<comment type="subcellular location">
    <subcellularLocation>
        <location evidence="1">Mitochondrion outer membrane</location>
        <topology evidence="1">Peripheral membrane protein</topology>
    </subcellularLocation>
    <subcellularLocation>
        <location evidence="6">Rough endoplasmic reticulum membrane</location>
        <topology evidence="6">Peripheral membrane protein</topology>
    </subcellularLocation>
</comment>
<dbReference type="GO" id="GO:0003677">
    <property type="term" value="F:DNA binding"/>
    <property type="evidence" value="ECO:0007669"/>
    <property type="project" value="UniProtKB-KW"/>
</dbReference>
<dbReference type="InterPro" id="IPR006600">
    <property type="entry name" value="HTH_CenpB_DNA-bd_dom"/>
</dbReference>
<protein>
    <recommendedName>
        <fullName evidence="7">Phosphatidylinositol 4-kinase beta</fullName>
    </recommendedName>
</protein>
<gene>
    <name evidence="12" type="primary">LOC115228716</name>
</gene>
<dbReference type="InterPro" id="IPR015433">
    <property type="entry name" value="PI3/4_kinase"/>
</dbReference>
<feature type="region of interest" description="Disordered" evidence="8">
    <location>
        <begin position="1"/>
        <end position="23"/>
    </location>
</feature>
<feature type="domain" description="HTH CENPB-type" evidence="10">
    <location>
        <begin position="572"/>
        <end position="643"/>
    </location>
</feature>
<dbReference type="PANTHER" id="PTHR10048">
    <property type="entry name" value="PHOSPHATIDYLINOSITOL KINASE"/>
    <property type="match status" value="1"/>
</dbReference>
<dbReference type="InterPro" id="IPR009057">
    <property type="entry name" value="Homeodomain-like_sf"/>
</dbReference>
<dbReference type="SUPFAM" id="SSF56112">
    <property type="entry name" value="Protein kinase-like (PK-like)"/>
    <property type="match status" value="1"/>
</dbReference>
<dbReference type="PROSITE" id="PS50290">
    <property type="entry name" value="PI3_4_KINASE_3"/>
    <property type="match status" value="1"/>
</dbReference>
<dbReference type="AlphaFoldDB" id="A0A6P7TS80"/>
<dbReference type="PROSITE" id="PS00915">
    <property type="entry name" value="PI3_4_KINASE_1"/>
    <property type="match status" value="1"/>
</dbReference>
<name>A0A6P7TS80_9MOLL</name>
<dbReference type="InterPro" id="IPR000403">
    <property type="entry name" value="PI3/4_kinase_cat_dom"/>
</dbReference>
<dbReference type="GO" id="GO:0048015">
    <property type="term" value="P:phosphatidylinositol-mediated signaling"/>
    <property type="evidence" value="ECO:0007669"/>
    <property type="project" value="TreeGrafter"/>
</dbReference>
<evidence type="ECO:0000313" key="12">
    <source>
        <dbReference type="RefSeq" id="XP_029655099.1"/>
    </source>
</evidence>
<dbReference type="RefSeq" id="XP_029655099.1">
    <property type="nucleotide sequence ID" value="XM_029799239.1"/>
</dbReference>
<accession>A0A6P7TS80</accession>
<proteinExistence type="predicted"/>
<dbReference type="PROSITE" id="PS00916">
    <property type="entry name" value="PI3_4_KINASE_2"/>
    <property type="match status" value="1"/>
</dbReference>
<dbReference type="Pfam" id="PF21245">
    <property type="entry name" value="PI4KB-PIK1_PIK"/>
    <property type="match status" value="1"/>
</dbReference>
<sequence length="670" mass="76240">MRGSPEHRRPTDSPLAELPAETTREAESVKGEELFEGLSTSWDVVNLLGHLFKCKQKSVRQQLALKLQEFPQSEEYLAQLLSMHVTNYDGGFLEEYLLTRCRSSVRFAVSCSLMLKALSVGYDATCRPLERYLWKAKKSHRRTYSDRERGGFDSGCRCPVTKSQWVDAFARGEVEYGRGTSHCRCQINLIRPQVAFLSQLTALGCEQCLFHERLNVLVNQLKCLNSSLPAPVWLPFSTEHVILNICENETVILNSKPNAPFLVYVEALQRQAEATISTYSKSESNLQSNSVYCQRVSAASIRHRLQHSVTPLSVSSSKDSTAMAPECWNVKKARIRATSLFGDLPNWSLWPVIVKRGDDLRQEVMISQVGWIVILEVIGLLQESWEVENVRLWVRPVRVYVTGSLRGLIEYIPDTASLHQIKKRGFPRLNQYFVEQFGLETSEKYLCARENFVRSCAGYCVVCYLLQVKDRHNGNILLDAEGHMLHIDFAFVMSSSPGRNLGFEVSPFKLTDEFVEVMGGLESDMFRFFKSLIFQGLVAARKHVERIITLMEIMQVGNPTLPCFKNSTCSIQSKRLSNLTYSVIDTELLTWMEYIELRRQFLDDNSILLKAKNIANIYGIKEFKASNGWLSKFKIRNNLKLRTLHGESGSTAVDQKQEIDAFTSLISAKI</sequence>
<dbReference type="InterPro" id="IPR018936">
    <property type="entry name" value="PI3/4_kinase_CS"/>
</dbReference>
<dbReference type="SMART" id="SM00146">
    <property type="entry name" value="PI3Kc"/>
    <property type="match status" value="1"/>
</dbReference>
<evidence type="ECO:0000256" key="3">
    <source>
        <dbReference type="ARBA" id="ARBA00022777"/>
    </source>
</evidence>
<dbReference type="GO" id="GO:0004430">
    <property type="term" value="F:1-phosphatidylinositol 4-kinase activity"/>
    <property type="evidence" value="ECO:0007669"/>
    <property type="project" value="UniProtKB-EC"/>
</dbReference>
<evidence type="ECO:0000256" key="4">
    <source>
        <dbReference type="ARBA" id="ARBA00023125"/>
    </source>
</evidence>
<feature type="domain" description="PI3K/PI4K catalytic" evidence="9">
    <location>
        <begin position="326"/>
        <end position="606"/>
    </location>
</feature>
<evidence type="ECO:0000256" key="7">
    <source>
        <dbReference type="ARBA" id="ARBA00039877"/>
    </source>
</evidence>
<dbReference type="GO" id="GO:0046854">
    <property type="term" value="P:phosphatidylinositol phosphate biosynthetic process"/>
    <property type="evidence" value="ECO:0007669"/>
    <property type="project" value="InterPro"/>
</dbReference>
<keyword evidence="4" id="KW-0238">DNA-binding</keyword>
<evidence type="ECO:0000256" key="1">
    <source>
        <dbReference type="ARBA" id="ARBA00004450"/>
    </source>
</evidence>
<evidence type="ECO:0000313" key="11">
    <source>
        <dbReference type="Proteomes" id="UP000515154"/>
    </source>
</evidence>
<dbReference type="Pfam" id="PF03221">
    <property type="entry name" value="HTH_Tnp_Tc5"/>
    <property type="match status" value="1"/>
</dbReference>
<keyword evidence="11" id="KW-1185">Reference proteome</keyword>
<dbReference type="InterPro" id="IPR049160">
    <property type="entry name" value="PI4KB-PIK1_PIK"/>
</dbReference>
<evidence type="ECO:0000256" key="6">
    <source>
        <dbReference type="ARBA" id="ARBA00037860"/>
    </source>
</evidence>
<comment type="catalytic activity">
    <reaction evidence="5">
        <text>a 1,2-diacyl-sn-glycero-3-phospho-(1D-myo-inositol) + ATP = a 1,2-diacyl-sn-glycero-3-phospho-(1D-myo-inositol 4-phosphate) + ADP + H(+)</text>
        <dbReference type="Rhea" id="RHEA:19877"/>
        <dbReference type="ChEBI" id="CHEBI:15378"/>
        <dbReference type="ChEBI" id="CHEBI:30616"/>
        <dbReference type="ChEBI" id="CHEBI:57880"/>
        <dbReference type="ChEBI" id="CHEBI:58178"/>
        <dbReference type="ChEBI" id="CHEBI:456216"/>
        <dbReference type="EC" id="2.7.1.67"/>
    </reaction>
    <physiologicalReaction direction="left-to-right" evidence="5">
        <dbReference type="Rhea" id="RHEA:19878"/>
    </physiologicalReaction>
</comment>
<reference evidence="12" key="1">
    <citation type="submission" date="2025-08" db="UniProtKB">
        <authorList>
            <consortium name="RefSeq"/>
        </authorList>
    </citation>
    <scope>IDENTIFICATION</scope>
</reference>
<dbReference type="KEGG" id="osn:115228716"/>
<dbReference type="Proteomes" id="UP000515154">
    <property type="component" value="Unplaced"/>
</dbReference>
<dbReference type="GO" id="GO:0005741">
    <property type="term" value="C:mitochondrial outer membrane"/>
    <property type="evidence" value="ECO:0007669"/>
    <property type="project" value="UniProtKB-SubCell"/>
</dbReference>
<evidence type="ECO:0000259" key="9">
    <source>
        <dbReference type="PROSITE" id="PS50290"/>
    </source>
</evidence>
<evidence type="ECO:0000256" key="2">
    <source>
        <dbReference type="ARBA" id="ARBA00022679"/>
    </source>
</evidence>
<keyword evidence="3" id="KW-0418">Kinase</keyword>
<dbReference type="GO" id="GO:0030867">
    <property type="term" value="C:rough endoplasmic reticulum membrane"/>
    <property type="evidence" value="ECO:0007669"/>
    <property type="project" value="UniProtKB-SubCell"/>
</dbReference>
<evidence type="ECO:0000256" key="5">
    <source>
        <dbReference type="ARBA" id="ARBA00036767"/>
    </source>
</evidence>
<dbReference type="PANTHER" id="PTHR10048:SF22">
    <property type="entry name" value="PHOSPHATIDYLINOSITOL 4-KINASE BETA"/>
    <property type="match status" value="1"/>
</dbReference>
<dbReference type="InterPro" id="IPR036940">
    <property type="entry name" value="PI3/4_kinase_cat_sf"/>
</dbReference>
<feature type="compositionally biased region" description="Basic and acidic residues" evidence="8">
    <location>
        <begin position="1"/>
        <end position="11"/>
    </location>
</feature>
<dbReference type="PROSITE" id="PS51253">
    <property type="entry name" value="HTH_CENPB"/>
    <property type="match status" value="1"/>
</dbReference>
<evidence type="ECO:0000259" key="10">
    <source>
        <dbReference type="PROSITE" id="PS51253"/>
    </source>
</evidence>